<feature type="repeat" description="PPR" evidence="2">
    <location>
        <begin position="332"/>
        <end position="366"/>
    </location>
</feature>
<protein>
    <recommendedName>
        <fullName evidence="5">Pentatricopeptide repeat-containing protein</fullName>
    </recommendedName>
</protein>
<keyword evidence="1" id="KW-0677">Repeat</keyword>
<feature type="repeat" description="PPR" evidence="2">
    <location>
        <begin position="231"/>
        <end position="265"/>
    </location>
</feature>
<dbReference type="InterPro" id="IPR002885">
    <property type="entry name" value="PPR_rpt"/>
</dbReference>
<sequence>MRCGWSKAFIATSHHSCRRNPAATVPFTSSRQRSFRTYLDLRPGSNLSPPQQYDSESSPHITEDFYLDLLSLCTNSKSARQGICVHSPIIKLGFHGTLPLNNHLFAFYSRFAGAETARKLFDELTERDVVTWTGIISTYSRIRNHVEALFLFKCMLEDDSPVVPNEFTFSSAIHSAASLRLLDLGTQIHAQVWKRGFDTNTVVGSVMLDVYAKCSRLKEALEIFASMDYRDVISWTTMISALVKSRDWIGAMQMYSRMIENGTSPTEFTFAELLKACGCFFALRCALMLHAHLLLWGVELNLVLKTALIDMYLKCGRMNDALKVFRQTTDSDVKLWTTMISRYSQAERYQEAISMFKDMKNAGVMPNSFTYAAILSVSSSASEPELGKQIHCRVVKAGLEHDLSVANSLVDLYAKYSLDPVDMMRAFRGIASPNVVSWTAFIAGLARHGFEQKALLASVEMRLAGVEPNSYTLSTVLTSCNSAEALPHARKLQAFMIKTKVESPGLVAENSLVDAYARFGRVDDALAVANTMMPHRDVFTYTSLAKGLNQVGLHRRALDLIACMHKEDVKIDGFSLSCFLSAAAGLAATELGKQFHGLTVKSGLSSLISVSNALIDMYGKCGSMEESRRIFMAIKEPDVVSWNGLISALASNGLFMEALSTFEDMRIARAQPDGVTFLLVLYACSHGGLVDAGVEYFNSMHEVCGVMPQPEHYVCLVDMLGRVGRLEAAACAIETMPFQADALIYKTLLASCRQHGNLVLGECTARKALEIDPLDPAIYVLLASIYDDAGNVEWAEQTRRMMRERATKKCKGQSWLE</sequence>
<dbReference type="NCBIfam" id="TIGR00756">
    <property type="entry name" value="PPR"/>
    <property type="match status" value="3"/>
</dbReference>
<dbReference type="InterPro" id="IPR046960">
    <property type="entry name" value="PPR_At4g14850-like_plant"/>
</dbReference>
<name>A0AAQ3KGP0_9LILI</name>
<dbReference type="Pfam" id="PF20431">
    <property type="entry name" value="E_motif"/>
    <property type="match status" value="1"/>
</dbReference>
<feature type="repeat" description="PPR" evidence="2">
    <location>
        <begin position="128"/>
        <end position="162"/>
    </location>
</feature>
<dbReference type="Pfam" id="PF01535">
    <property type="entry name" value="PPR"/>
    <property type="match status" value="7"/>
</dbReference>
<evidence type="ECO:0000313" key="3">
    <source>
        <dbReference type="EMBL" id="WOL08530.1"/>
    </source>
</evidence>
<dbReference type="FunFam" id="1.25.40.10:FF:001093">
    <property type="entry name" value="Pentatricopeptide repeat-containing protein At2g34400"/>
    <property type="match status" value="1"/>
</dbReference>
<dbReference type="PANTHER" id="PTHR47926">
    <property type="entry name" value="PENTATRICOPEPTIDE REPEAT-CONTAINING PROTEIN"/>
    <property type="match status" value="1"/>
</dbReference>
<dbReference type="InterPro" id="IPR011990">
    <property type="entry name" value="TPR-like_helical_dom_sf"/>
</dbReference>
<dbReference type="PROSITE" id="PS51375">
    <property type="entry name" value="PPR"/>
    <property type="match status" value="6"/>
</dbReference>
<evidence type="ECO:0000313" key="4">
    <source>
        <dbReference type="Proteomes" id="UP001327560"/>
    </source>
</evidence>
<dbReference type="FunFam" id="1.25.40.10:FF:000227">
    <property type="entry name" value="Pentatricopeptide repeat-containing protein At3g13880"/>
    <property type="match status" value="1"/>
</dbReference>
<dbReference type="Gene3D" id="1.25.40.10">
    <property type="entry name" value="Tetratricopeptide repeat domain"/>
    <property type="match status" value="5"/>
</dbReference>
<feature type="repeat" description="PPR" evidence="2">
    <location>
        <begin position="638"/>
        <end position="672"/>
    </location>
</feature>
<dbReference type="PANTHER" id="PTHR47926:SF471">
    <property type="entry name" value="DYW DOMAIN-CONTAINING PROTEIN"/>
    <property type="match status" value="1"/>
</dbReference>
<gene>
    <name evidence="3" type="ORF">Cni_G17283</name>
</gene>
<dbReference type="Pfam" id="PF13041">
    <property type="entry name" value="PPR_2"/>
    <property type="match status" value="3"/>
</dbReference>
<proteinExistence type="predicted"/>
<evidence type="ECO:0000256" key="2">
    <source>
        <dbReference type="PROSITE-ProRule" id="PRU00708"/>
    </source>
</evidence>
<dbReference type="Proteomes" id="UP001327560">
    <property type="component" value="Chromosome 5"/>
</dbReference>
<evidence type="ECO:0008006" key="5">
    <source>
        <dbReference type="Google" id="ProtNLM"/>
    </source>
</evidence>
<dbReference type="SUPFAM" id="SSF48452">
    <property type="entry name" value="TPR-like"/>
    <property type="match status" value="2"/>
</dbReference>
<dbReference type="EMBL" id="CP136894">
    <property type="protein sequence ID" value="WOL08530.1"/>
    <property type="molecule type" value="Genomic_DNA"/>
</dbReference>
<dbReference type="GO" id="GO:0009451">
    <property type="term" value="P:RNA modification"/>
    <property type="evidence" value="ECO:0007669"/>
    <property type="project" value="InterPro"/>
</dbReference>
<keyword evidence="4" id="KW-1185">Reference proteome</keyword>
<accession>A0AAQ3KGP0</accession>
<dbReference type="InterPro" id="IPR046848">
    <property type="entry name" value="E_motif"/>
</dbReference>
<organism evidence="3 4">
    <name type="scientific">Canna indica</name>
    <name type="common">Indian-shot</name>
    <dbReference type="NCBI Taxonomy" id="4628"/>
    <lineage>
        <taxon>Eukaryota</taxon>
        <taxon>Viridiplantae</taxon>
        <taxon>Streptophyta</taxon>
        <taxon>Embryophyta</taxon>
        <taxon>Tracheophyta</taxon>
        <taxon>Spermatophyta</taxon>
        <taxon>Magnoliopsida</taxon>
        <taxon>Liliopsida</taxon>
        <taxon>Zingiberales</taxon>
        <taxon>Cannaceae</taxon>
        <taxon>Canna</taxon>
    </lineage>
</organism>
<reference evidence="3 4" key="1">
    <citation type="submission" date="2023-10" db="EMBL/GenBank/DDBJ databases">
        <title>Chromosome-scale genome assembly provides insights into flower coloration mechanisms of Canna indica.</title>
        <authorList>
            <person name="Li C."/>
        </authorList>
    </citation>
    <scope>NUCLEOTIDE SEQUENCE [LARGE SCALE GENOMIC DNA]</scope>
    <source>
        <tissue evidence="3">Flower</tissue>
    </source>
</reference>
<dbReference type="GO" id="GO:0003723">
    <property type="term" value="F:RNA binding"/>
    <property type="evidence" value="ECO:0007669"/>
    <property type="project" value="InterPro"/>
</dbReference>
<evidence type="ECO:0000256" key="1">
    <source>
        <dbReference type="ARBA" id="ARBA00022737"/>
    </source>
</evidence>
<dbReference type="FunFam" id="1.25.40.10:FF:000396">
    <property type="entry name" value="Pentatricopeptide repeat-containing protein At2g36730"/>
    <property type="match status" value="1"/>
</dbReference>
<feature type="repeat" description="PPR" evidence="2">
    <location>
        <begin position="434"/>
        <end position="468"/>
    </location>
</feature>
<feature type="repeat" description="PPR" evidence="2">
    <location>
        <begin position="537"/>
        <end position="571"/>
    </location>
</feature>
<dbReference type="AlphaFoldDB" id="A0AAQ3KGP0"/>